<evidence type="ECO:0000313" key="2">
    <source>
        <dbReference type="Proteomes" id="UP000076154"/>
    </source>
</evidence>
<dbReference type="InterPro" id="IPR032675">
    <property type="entry name" value="LRR_dom_sf"/>
</dbReference>
<protein>
    <submittedName>
        <fullName evidence="1">Uncharacterized protein</fullName>
    </submittedName>
</protein>
<reference evidence="1" key="1">
    <citation type="submission" date="2018-04" db="EMBL/GenBank/DDBJ databases">
        <title>Whole genome sequencing of Hypsizygus marmoreus.</title>
        <authorList>
            <person name="Choi I.-G."/>
            <person name="Min B."/>
            <person name="Kim J.-G."/>
            <person name="Kim S."/>
            <person name="Oh Y.-L."/>
            <person name="Kong W.-S."/>
            <person name="Park H."/>
            <person name="Jeong J."/>
            <person name="Song E.-S."/>
        </authorList>
    </citation>
    <scope>NUCLEOTIDE SEQUENCE [LARGE SCALE GENOMIC DNA]</scope>
    <source>
        <strain evidence="1">51987-8</strain>
    </source>
</reference>
<dbReference type="InParanoid" id="A0A369JZI2"/>
<comment type="caution">
    <text evidence="1">The sequence shown here is derived from an EMBL/GenBank/DDBJ whole genome shotgun (WGS) entry which is preliminary data.</text>
</comment>
<name>A0A369JZI2_HYPMA</name>
<dbReference type="OrthoDB" id="3029127at2759"/>
<proteinExistence type="predicted"/>
<keyword evidence="2" id="KW-1185">Reference proteome</keyword>
<evidence type="ECO:0000313" key="1">
    <source>
        <dbReference type="EMBL" id="RDB26640.1"/>
    </source>
</evidence>
<dbReference type="SUPFAM" id="SSF52047">
    <property type="entry name" value="RNI-like"/>
    <property type="match status" value="1"/>
</dbReference>
<accession>A0A369JZI2</accession>
<dbReference type="EMBL" id="LUEZ02000025">
    <property type="protein sequence ID" value="RDB26640.1"/>
    <property type="molecule type" value="Genomic_DNA"/>
</dbReference>
<dbReference type="Proteomes" id="UP000076154">
    <property type="component" value="Unassembled WGS sequence"/>
</dbReference>
<dbReference type="AlphaFoldDB" id="A0A369JZI2"/>
<gene>
    <name evidence="1" type="ORF">Hypma_005581</name>
</gene>
<sequence length="526" mass="59232">MQSLSMDQLVDPAVSAFSNPAAIADTRDDIDAKIEAMFATVYALRRRRNELVGIAKLPPEVLCKIFKAASSLPWGKTLRRRYNGWIVVSHVCFHWRQVALACPTLWTYVFSTPTGLLKAMLARSKSASLTVMGNTLALYDRILALGKVQHTSVLNFQFHYQWTSFENRTVHAMLAVAAPRLEQFVVRGITEDESPPTTLSDDIFAGYTPRLRHLEIFYCNLSWESKLFSGLTTLKVVSSPFRRTSGPRTFAQLFSALENLPNLRRLHLQNILPPSESSPYPLSVHLPHLAHLFLEAHVSECVYFLEHVTYPTTTVVQVICEVSIKNVSIREAEFLSRTGGCFNEPIRHLWVEGRSIDFDPVVVLKVWPNTEPCDEPPLSVRIRTPNTSLNPIWTLLPLTDVESLRVSNRGLQQNSWQGMGEQLTQVKKIHVTGGDSIFLPEALAPREHMSVLGEPSIWVPFPSLEEVTIASSMYLGFECAKHLPISLMNRRNHGLGIQTLRVKSCCDRNAEVMDQLRQVVPAVIVE</sequence>
<dbReference type="Gene3D" id="1.20.1280.50">
    <property type="match status" value="1"/>
</dbReference>
<dbReference type="STRING" id="39966.A0A369JZI2"/>
<dbReference type="Gene3D" id="3.80.10.10">
    <property type="entry name" value="Ribonuclease Inhibitor"/>
    <property type="match status" value="1"/>
</dbReference>
<organism evidence="1 2">
    <name type="scientific">Hypsizygus marmoreus</name>
    <name type="common">White beech mushroom</name>
    <name type="synonym">Agaricus marmoreus</name>
    <dbReference type="NCBI Taxonomy" id="39966"/>
    <lineage>
        <taxon>Eukaryota</taxon>
        <taxon>Fungi</taxon>
        <taxon>Dikarya</taxon>
        <taxon>Basidiomycota</taxon>
        <taxon>Agaricomycotina</taxon>
        <taxon>Agaricomycetes</taxon>
        <taxon>Agaricomycetidae</taxon>
        <taxon>Agaricales</taxon>
        <taxon>Tricholomatineae</taxon>
        <taxon>Lyophyllaceae</taxon>
        <taxon>Hypsizygus</taxon>
    </lineage>
</organism>